<dbReference type="Pfam" id="PF13407">
    <property type="entry name" value="Peripla_BP_4"/>
    <property type="match status" value="1"/>
</dbReference>
<dbReference type="InterPro" id="IPR028082">
    <property type="entry name" value="Peripla_BP_I"/>
</dbReference>
<proteinExistence type="inferred from homology"/>
<dbReference type="GO" id="GO:0030246">
    <property type="term" value="F:carbohydrate binding"/>
    <property type="evidence" value="ECO:0007669"/>
    <property type="project" value="UniProtKB-ARBA"/>
</dbReference>
<evidence type="ECO:0000313" key="6">
    <source>
        <dbReference type="EMBL" id="MST92347.1"/>
    </source>
</evidence>
<dbReference type="CDD" id="cd19996">
    <property type="entry name" value="PBP1_ABC_sugar_binding-like"/>
    <property type="match status" value="1"/>
</dbReference>
<dbReference type="PANTHER" id="PTHR46847">
    <property type="entry name" value="D-ALLOSE-BINDING PERIPLASMIC PROTEIN-RELATED"/>
    <property type="match status" value="1"/>
</dbReference>
<dbReference type="SUPFAM" id="SSF53822">
    <property type="entry name" value="Periplasmic binding protein-like I"/>
    <property type="match status" value="1"/>
</dbReference>
<dbReference type="AlphaFoldDB" id="A0A6I2U3R2"/>
<evidence type="ECO:0000313" key="7">
    <source>
        <dbReference type="Proteomes" id="UP000431913"/>
    </source>
</evidence>
<evidence type="ECO:0000256" key="4">
    <source>
        <dbReference type="SAM" id="SignalP"/>
    </source>
</evidence>
<comment type="similarity">
    <text evidence="2">Belongs to the bacterial solute-binding protein 2 family.</text>
</comment>
<keyword evidence="3 4" id="KW-0732">Signal</keyword>
<protein>
    <submittedName>
        <fullName evidence="6">ABC transporter substrate-binding protein</fullName>
    </submittedName>
</protein>
<dbReference type="GO" id="GO:0030313">
    <property type="term" value="C:cell envelope"/>
    <property type="evidence" value="ECO:0007669"/>
    <property type="project" value="UniProtKB-SubCell"/>
</dbReference>
<dbReference type="RefSeq" id="WP_154522908.1">
    <property type="nucleotide sequence ID" value="NZ_VUNJ01000010.1"/>
</dbReference>
<evidence type="ECO:0000259" key="5">
    <source>
        <dbReference type="Pfam" id="PF13407"/>
    </source>
</evidence>
<evidence type="ECO:0000256" key="2">
    <source>
        <dbReference type="ARBA" id="ARBA00007639"/>
    </source>
</evidence>
<sequence>MKKVLALVLCAALLLSLAACGGAGNTSTVAPASASEASGASTAEPAAGEKIKVGYDIYFLGNSWSVQLYQEFKWNAENKFADQIDVTYVESEGDISKQIANLEDLIAQEVDVIITTPNDTTALNATLQEAMDAGIKVILLCAGIDGDTYDTLITVDETEFGRVGAEWLVEQLGGEGKIICLNGISGLSTSELRYEGAKAVFDENPGIELLAVEDANWDYATGKTVTSDLLAAYPEIDGVWSQGGGMTLGAIEAFQAANRELVPMTGEDNNGLMKKWNELGSEGIGCAKPTWLSRIAIESAIAMMNGESVEKDQIYDVQVIATEDIPDYVHPDLSDDVWCGTELPEDVLKEIFS</sequence>
<dbReference type="Gene3D" id="3.40.50.2300">
    <property type="match status" value="2"/>
</dbReference>
<gene>
    <name evidence="6" type="ORF">FYJ76_10435</name>
</gene>
<evidence type="ECO:0000256" key="1">
    <source>
        <dbReference type="ARBA" id="ARBA00004196"/>
    </source>
</evidence>
<dbReference type="EMBL" id="VUNJ01000010">
    <property type="protein sequence ID" value="MST92347.1"/>
    <property type="molecule type" value="Genomic_DNA"/>
</dbReference>
<feature type="domain" description="Periplasmic binding protein" evidence="5">
    <location>
        <begin position="57"/>
        <end position="307"/>
    </location>
</feature>
<dbReference type="PANTHER" id="PTHR46847:SF1">
    <property type="entry name" value="D-ALLOSE-BINDING PERIPLASMIC PROTEIN-RELATED"/>
    <property type="match status" value="1"/>
</dbReference>
<name>A0A6I2U3R2_9FIRM</name>
<feature type="signal peptide" evidence="4">
    <location>
        <begin position="1"/>
        <end position="21"/>
    </location>
</feature>
<organism evidence="6 7">
    <name type="scientific">Ruthenibacterium lactatiformans</name>
    <dbReference type="NCBI Taxonomy" id="1550024"/>
    <lineage>
        <taxon>Bacteria</taxon>
        <taxon>Bacillati</taxon>
        <taxon>Bacillota</taxon>
        <taxon>Clostridia</taxon>
        <taxon>Eubacteriales</taxon>
        <taxon>Oscillospiraceae</taxon>
        <taxon>Ruthenibacterium</taxon>
    </lineage>
</organism>
<comment type="subcellular location">
    <subcellularLocation>
        <location evidence="1">Cell envelope</location>
    </subcellularLocation>
</comment>
<feature type="chain" id="PRO_5038336632" evidence="4">
    <location>
        <begin position="22"/>
        <end position="353"/>
    </location>
</feature>
<evidence type="ECO:0000256" key="3">
    <source>
        <dbReference type="ARBA" id="ARBA00022729"/>
    </source>
</evidence>
<comment type="caution">
    <text evidence="6">The sequence shown here is derived from an EMBL/GenBank/DDBJ whole genome shotgun (WGS) entry which is preliminary data.</text>
</comment>
<accession>A0A6I2U3R2</accession>
<dbReference type="InterPro" id="IPR025997">
    <property type="entry name" value="SBP_2_dom"/>
</dbReference>
<dbReference type="PROSITE" id="PS51257">
    <property type="entry name" value="PROKAR_LIPOPROTEIN"/>
    <property type="match status" value="1"/>
</dbReference>
<dbReference type="Proteomes" id="UP000431913">
    <property type="component" value="Unassembled WGS sequence"/>
</dbReference>
<reference evidence="6 7" key="1">
    <citation type="submission" date="2019-08" db="EMBL/GenBank/DDBJ databases">
        <title>In-depth cultivation of the pig gut microbiome towards novel bacterial diversity and tailored functional studies.</title>
        <authorList>
            <person name="Wylensek D."/>
            <person name="Hitch T.C.A."/>
            <person name="Clavel T."/>
        </authorList>
    </citation>
    <scope>NUCLEOTIDE SEQUENCE [LARGE SCALE GENOMIC DNA]</scope>
    <source>
        <strain evidence="6 7">WCA3-601-WT-6J</strain>
    </source>
</reference>